<organism evidence="2 3">
    <name type="scientific">Geothrix oryzae</name>
    <dbReference type="NCBI Taxonomy" id="2927975"/>
    <lineage>
        <taxon>Bacteria</taxon>
        <taxon>Pseudomonadati</taxon>
        <taxon>Acidobacteriota</taxon>
        <taxon>Holophagae</taxon>
        <taxon>Holophagales</taxon>
        <taxon>Holophagaceae</taxon>
        <taxon>Geothrix</taxon>
    </lineage>
</organism>
<feature type="transmembrane region" description="Helical" evidence="1">
    <location>
        <begin position="89"/>
        <end position="114"/>
    </location>
</feature>
<keyword evidence="1" id="KW-1133">Transmembrane helix</keyword>
<reference evidence="3" key="1">
    <citation type="journal article" date="2023" name="Int. J. Syst. Evol. Microbiol.">
        <title>Mesoterricola silvestris gen. nov., sp. nov., Mesoterricola sediminis sp. nov., Geothrix oryzae sp. nov., Geothrix edaphica sp. nov., Geothrix rubra sp. nov., and Geothrix limicola sp. nov., six novel members of Acidobacteriota isolated from soils.</title>
        <authorList>
            <person name="Itoh H."/>
            <person name="Sugisawa Y."/>
            <person name="Mise K."/>
            <person name="Xu Z."/>
            <person name="Kuniyasu M."/>
            <person name="Ushijima N."/>
            <person name="Kawano K."/>
            <person name="Kobayashi E."/>
            <person name="Shiratori Y."/>
            <person name="Masuda Y."/>
            <person name="Senoo K."/>
        </authorList>
    </citation>
    <scope>NUCLEOTIDE SEQUENCE [LARGE SCALE GENOMIC DNA]</scope>
    <source>
        <strain evidence="3">Red222</strain>
    </source>
</reference>
<dbReference type="EMBL" id="AP027079">
    <property type="protein sequence ID" value="BDU69591.1"/>
    <property type="molecule type" value="Genomic_DNA"/>
</dbReference>
<keyword evidence="3" id="KW-1185">Reference proteome</keyword>
<dbReference type="Proteomes" id="UP001242010">
    <property type="component" value="Chromosome"/>
</dbReference>
<proteinExistence type="predicted"/>
<keyword evidence="1" id="KW-0472">Membrane</keyword>
<name>A0ABM8DRK7_9BACT</name>
<evidence type="ECO:0000313" key="2">
    <source>
        <dbReference type="EMBL" id="BDU69591.1"/>
    </source>
</evidence>
<evidence type="ECO:0000256" key="1">
    <source>
        <dbReference type="SAM" id="Phobius"/>
    </source>
</evidence>
<accession>A0ABM8DRK7</accession>
<gene>
    <name evidence="2" type="ORF">GETHOR_16920</name>
</gene>
<dbReference type="RefSeq" id="WP_286353314.1">
    <property type="nucleotide sequence ID" value="NZ_AP027079.1"/>
</dbReference>
<keyword evidence="1" id="KW-0812">Transmembrane</keyword>
<protein>
    <submittedName>
        <fullName evidence="2">Uncharacterized protein</fullName>
    </submittedName>
</protein>
<evidence type="ECO:0000313" key="3">
    <source>
        <dbReference type="Proteomes" id="UP001242010"/>
    </source>
</evidence>
<feature type="transmembrane region" description="Helical" evidence="1">
    <location>
        <begin position="33"/>
        <end position="52"/>
    </location>
</feature>
<sequence length="121" mass="12826">MKPSWVWFAAALLAAGIPWWVAPYNRFTFSHPVSMIGFLAFVVIAAGAGGWAPFGVGRATFVTGSAVPSAVMARVVVDGAKDPTSHNLWPFEVVMAAAFGFGLAFICALAGRLLRRMLGPE</sequence>